<dbReference type="InterPro" id="IPR001584">
    <property type="entry name" value="Integrase_cat-core"/>
</dbReference>
<gene>
    <name evidence="2" type="ORF">PHMEG_00020250</name>
</gene>
<dbReference type="Proteomes" id="UP000198211">
    <property type="component" value="Unassembled WGS sequence"/>
</dbReference>
<keyword evidence="2" id="KW-0548">Nucleotidyltransferase</keyword>
<dbReference type="SUPFAM" id="SSF53098">
    <property type="entry name" value="Ribonuclease H-like"/>
    <property type="match status" value="1"/>
</dbReference>
<feature type="domain" description="Integrase catalytic" evidence="1">
    <location>
        <begin position="33"/>
        <end position="191"/>
    </location>
</feature>
<keyword evidence="3" id="KW-1185">Reference proteome</keyword>
<dbReference type="InterPro" id="IPR050951">
    <property type="entry name" value="Retrovirus_Pol_polyprotein"/>
</dbReference>
<dbReference type="PROSITE" id="PS50994">
    <property type="entry name" value="INTEGRASE"/>
    <property type="match status" value="1"/>
</dbReference>
<dbReference type="GO" id="GO:0015074">
    <property type="term" value="P:DNA integration"/>
    <property type="evidence" value="ECO:0007669"/>
    <property type="project" value="InterPro"/>
</dbReference>
<dbReference type="Gene3D" id="3.30.420.10">
    <property type="entry name" value="Ribonuclease H-like superfamily/Ribonuclease H"/>
    <property type="match status" value="1"/>
</dbReference>
<dbReference type="AlphaFoldDB" id="A0A225VR43"/>
<evidence type="ECO:0000313" key="3">
    <source>
        <dbReference type="Proteomes" id="UP000198211"/>
    </source>
</evidence>
<dbReference type="GO" id="GO:0003964">
    <property type="term" value="F:RNA-directed DNA polymerase activity"/>
    <property type="evidence" value="ECO:0007669"/>
    <property type="project" value="UniProtKB-KW"/>
</dbReference>
<accession>A0A225VR43</accession>
<dbReference type="PANTHER" id="PTHR37984:SF5">
    <property type="entry name" value="PROTEIN NYNRIN-LIKE"/>
    <property type="match status" value="1"/>
</dbReference>
<sequence>MYAGVQKFVRGCVDCASAKGRPPVVGPSPGNIEPRYPFEVVSVDFVTELPESDRGKTYLLLYKINSQDMSCPMRNTEAQDVAEAYEECVFRRFGASSMIRHDQDPRFMSKVFARFRDLLKSKQRATLGYRPQANGQQERSVQTVMRSVTAYVAEVDQGDWDEHAERRMFALNTSFDAARLDTPFYLVHGWDAQETISAMLGPKPSTVQERTALEWRRKMQRDYSYALACAEDLQKKSKRARSAAQTRKWRELSDRVKAGFEAGDSVWLYIPKVRTGLSRKLAHLWHGPFRIDEIHDDFRVKLKIPGTGYRVNPWVHISRLKPRALFPERPTSEIQVSDDDEFDAALIPEDSWEPDTAQDEYEVEEILDLRWIKQRIPLVQFNCGALLYEFNQGAKARARFQAMQAGDNHRGN</sequence>
<dbReference type="PANTHER" id="PTHR37984">
    <property type="entry name" value="PROTEIN CBG26694"/>
    <property type="match status" value="1"/>
</dbReference>
<evidence type="ECO:0000313" key="2">
    <source>
        <dbReference type="EMBL" id="OWZ07368.1"/>
    </source>
</evidence>
<dbReference type="InterPro" id="IPR036397">
    <property type="entry name" value="RNaseH_sf"/>
</dbReference>
<comment type="caution">
    <text evidence="2">The sequence shown here is derived from an EMBL/GenBank/DDBJ whole genome shotgun (WGS) entry which is preliminary data.</text>
</comment>
<reference evidence="3" key="1">
    <citation type="submission" date="2017-03" db="EMBL/GenBank/DDBJ databases">
        <title>Phytopthora megakarya and P. palmivora, two closely related causual agents of cacao black pod achieved similar genome size and gene model numbers by different mechanisms.</title>
        <authorList>
            <person name="Ali S."/>
            <person name="Shao J."/>
            <person name="Larry D.J."/>
            <person name="Kronmiller B."/>
            <person name="Shen D."/>
            <person name="Strem M.D."/>
            <person name="Melnick R.L."/>
            <person name="Guiltinan M.J."/>
            <person name="Tyler B.M."/>
            <person name="Meinhardt L.W."/>
            <person name="Bailey B.A."/>
        </authorList>
    </citation>
    <scope>NUCLEOTIDE SEQUENCE [LARGE SCALE GENOMIC DNA]</scope>
    <source>
        <strain evidence="3">zdho120</strain>
    </source>
</reference>
<keyword evidence="2" id="KW-0695">RNA-directed DNA polymerase</keyword>
<dbReference type="EMBL" id="NBNE01003568">
    <property type="protein sequence ID" value="OWZ07368.1"/>
    <property type="molecule type" value="Genomic_DNA"/>
</dbReference>
<protein>
    <submittedName>
        <fullName evidence="2">Reverse transcriptase</fullName>
    </submittedName>
</protein>
<evidence type="ECO:0000259" key="1">
    <source>
        <dbReference type="PROSITE" id="PS50994"/>
    </source>
</evidence>
<keyword evidence="2" id="KW-0808">Transferase</keyword>
<organism evidence="2 3">
    <name type="scientific">Phytophthora megakarya</name>
    <dbReference type="NCBI Taxonomy" id="4795"/>
    <lineage>
        <taxon>Eukaryota</taxon>
        <taxon>Sar</taxon>
        <taxon>Stramenopiles</taxon>
        <taxon>Oomycota</taxon>
        <taxon>Peronosporomycetes</taxon>
        <taxon>Peronosporales</taxon>
        <taxon>Peronosporaceae</taxon>
        <taxon>Phytophthora</taxon>
    </lineage>
</organism>
<dbReference type="STRING" id="4795.A0A225VR43"/>
<proteinExistence type="predicted"/>
<dbReference type="OrthoDB" id="117286at2759"/>
<dbReference type="GO" id="GO:0003676">
    <property type="term" value="F:nucleic acid binding"/>
    <property type="evidence" value="ECO:0007669"/>
    <property type="project" value="InterPro"/>
</dbReference>
<dbReference type="InterPro" id="IPR012337">
    <property type="entry name" value="RNaseH-like_sf"/>
</dbReference>
<name>A0A225VR43_9STRA</name>